<evidence type="ECO:0000313" key="1">
    <source>
        <dbReference type="EMBL" id="GBO29119.1"/>
    </source>
</evidence>
<proteinExistence type="predicted"/>
<organism evidence="1 2">
    <name type="scientific">Araneus ventricosus</name>
    <name type="common">Orbweaver spider</name>
    <name type="synonym">Epeira ventricosa</name>
    <dbReference type="NCBI Taxonomy" id="182803"/>
    <lineage>
        <taxon>Eukaryota</taxon>
        <taxon>Metazoa</taxon>
        <taxon>Ecdysozoa</taxon>
        <taxon>Arthropoda</taxon>
        <taxon>Chelicerata</taxon>
        <taxon>Arachnida</taxon>
        <taxon>Araneae</taxon>
        <taxon>Araneomorphae</taxon>
        <taxon>Entelegynae</taxon>
        <taxon>Araneoidea</taxon>
        <taxon>Araneidae</taxon>
        <taxon>Araneus</taxon>
    </lineage>
</organism>
<dbReference type="Proteomes" id="UP000499080">
    <property type="component" value="Unassembled WGS sequence"/>
</dbReference>
<reference evidence="1 2" key="1">
    <citation type="journal article" date="2019" name="Sci. Rep.">
        <title>Orb-weaving spider Araneus ventricosus genome elucidates the spidroin gene catalogue.</title>
        <authorList>
            <person name="Kono N."/>
            <person name="Nakamura H."/>
            <person name="Ohtoshi R."/>
            <person name="Moran D.A.P."/>
            <person name="Shinohara A."/>
            <person name="Yoshida Y."/>
            <person name="Fujiwara M."/>
            <person name="Mori M."/>
            <person name="Tomita M."/>
            <person name="Arakawa K."/>
        </authorList>
    </citation>
    <scope>NUCLEOTIDE SEQUENCE [LARGE SCALE GENOMIC DNA]</scope>
</reference>
<evidence type="ECO:0000313" key="2">
    <source>
        <dbReference type="Proteomes" id="UP000499080"/>
    </source>
</evidence>
<name>A0A4Y2VVG4_ARAVE</name>
<keyword evidence="2" id="KW-1185">Reference proteome</keyword>
<dbReference type="EMBL" id="BGPR01052251">
    <property type="protein sequence ID" value="GBO29119.1"/>
    <property type="molecule type" value="Genomic_DNA"/>
</dbReference>
<accession>A0A4Y2VVG4</accession>
<sequence length="120" mass="14007">MDIIQQSTSSLYIERRPMFTYLLPLYSKLNRLNGHHTVQSLRFIRERRPCPRTYKHYSKLKPVEWTSYSTITSSASLYRMPPCPCAHAITATELAEWTLYSAITSALYRTLPILAAYYSH</sequence>
<dbReference type="AlphaFoldDB" id="A0A4Y2VVG4"/>
<comment type="caution">
    <text evidence="1">The sequence shown here is derived from an EMBL/GenBank/DDBJ whole genome shotgun (WGS) entry which is preliminary data.</text>
</comment>
<gene>
    <name evidence="1" type="ORF">AVEN_208013_1</name>
</gene>
<protein>
    <submittedName>
        <fullName evidence="1">Uncharacterized protein</fullName>
    </submittedName>
</protein>